<dbReference type="SUPFAM" id="SSF55347">
    <property type="entry name" value="Glyceraldehyde-3-phosphate dehydrogenase-like, C-terminal domain"/>
    <property type="match status" value="1"/>
</dbReference>
<accession>A0ABV8KT34</accession>
<dbReference type="InterPro" id="IPR000683">
    <property type="entry name" value="Gfo/Idh/MocA-like_OxRdtase_N"/>
</dbReference>
<protein>
    <submittedName>
        <fullName evidence="4">Gfo/Idh/MocA family protein</fullName>
    </submittedName>
</protein>
<dbReference type="Gene3D" id="3.40.50.720">
    <property type="entry name" value="NAD(P)-binding Rossmann-like Domain"/>
    <property type="match status" value="1"/>
</dbReference>
<dbReference type="InterPro" id="IPR055170">
    <property type="entry name" value="GFO_IDH_MocA-like_dom"/>
</dbReference>
<proteinExistence type="predicted"/>
<evidence type="ECO:0000259" key="2">
    <source>
        <dbReference type="Pfam" id="PF01408"/>
    </source>
</evidence>
<dbReference type="PANTHER" id="PTHR43818:SF11">
    <property type="entry name" value="BCDNA.GH03377"/>
    <property type="match status" value="1"/>
</dbReference>
<evidence type="ECO:0000259" key="3">
    <source>
        <dbReference type="Pfam" id="PF22725"/>
    </source>
</evidence>
<dbReference type="InterPro" id="IPR036291">
    <property type="entry name" value="NAD(P)-bd_dom_sf"/>
</dbReference>
<dbReference type="PANTHER" id="PTHR43818">
    <property type="entry name" value="BCDNA.GH03377"/>
    <property type="match status" value="1"/>
</dbReference>
<feature type="domain" description="Gfo/Idh/MocA-like oxidoreductase N-terminal" evidence="2">
    <location>
        <begin position="2"/>
        <end position="116"/>
    </location>
</feature>
<evidence type="ECO:0000313" key="4">
    <source>
        <dbReference type="EMBL" id="MFC4109188.1"/>
    </source>
</evidence>
<dbReference type="EMBL" id="JBHSBN010000021">
    <property type="protein sequence ID" value="MFC4109188.1"/>
    <property type="molecule type" value="Genomic_DNA"/>
</dbReference>
<keyword evidence="5" id="KW-1185">Reference proteome</keyword>
<comment type="caution">
    <text evidence="4">The sequence shown here is derived from an EMBL/GenBank/DDBJ whole genome shotgun (WGS) entry which is preliminary data.</text>
</comment>
<dbReference type="Gene3D" id="3.30.360.10">
    <property type="entry name" value="Dihydrodipicolinate Reductase, domain 2"/>
    <property type="match status" value="1"/>
</dbReference>
<dbReference type="Pfam" id="PF01408">
    <property type="entry name" value="GFO_IDH_MocA"/>
    <property type="match status" value="1"/>
</dbReference>
<sequence>MLNFGLFGTGHWAAGTHAAALATHPGTRLAGVWGRDPAKARALADRYGVPAFGDIDELIAAVDAVAVALPPDVQADIAVRAADAGRHLLLDKPVAFDLASADRLVDAAERSGVASVVFFTNRFHPDIASHLAAAAATGGWHGARATLFASIFRPENPYGGSPWRRERGGLWDVGPHALSMLIPVLGAVTEVAAMDAPRDTVHLLLRHAGGPTSTVALTLDAPAEATTFEVVFHGEDGFDPVPRSSGTAVEALVVALDQLVEEVASGTRDGICDVRFGRDVVAVLDAAETARAEGRTVPVSAR</sequence>
<dbReference type="InterPro" id="IPR050463">
    <property type="entry name" value="Gfo/Idh/MocA_oxidrdct_glycsds"/>
</dbReference>
<dbReference type="SUPFAM" id="SSF51735">
    <property type="entry name" value="NAD(P)-binding Rossmann-fold domains"/>
    <property type="match status" value="1"/>
</dbReference>
<feature type="domain" description="GFO/IDH/MocA-like oxidoreductase" evidence="3">
    <location>
        <begin position="152"/>
        <end position="237"/>
    </location>
</feature>
<evidence type="ECO:0000256" key="1">
    <source>
        <dbReference type="ARBA" id="ARBA00023002"/>
    </source>
</evidence>
<name>A0ABV8KT34_9ACTN</name>
<dbReference type="Proteomes" id="UP001595868">
    <property type="component" value="Unassembled WGS sequence"/>
</dbReference>
<evidence type="ECO:0000313" key="5">
    <source>
        <dbReference type="Proteomes" id="UP001595868"/>
    </source>
</evidence>
<organism evidence="4 5">
    <name type="scientific">Micromonospora zhanjiangensis</name>
    <dbReference type="NCBI Taxonomy" id="1522057"/>
    <lineage>
        <taxon>Bacteria</taxon>
        <taxon>Bacillati</taxon>
        <taxon>Actinomycetota</taxon>
        <taxon>Actinomycetes</taxon>
        <taxon>Micromonosporales</taxon>
        <taxon>Micromonosporaceae</taxon>
        <taxon>Micromonospora</taxon>
    </lineage>
</organism>
<dbReference type="RefSeq" id="WP_377550288.1">
    <property type="nucleotide sequence ID" value="NZ_JBHSBN010000021.1"/>
</dbReference>
<reference evidence="5" key="1">
    <citation type="journal article" date="2019" name="Int. J. Syst. Evol. Microbiol.">
        <title>The Global Catalogue of Microorganisms (GCM) 10K type strain sequencing project: providing services to taxonomists for standard genome sequencing and annotation.</title>
        <authorList>
            <consortium name="The Broad Institute Genomics Platform"/>
            <consortium name="The Broad Institute Genome Sequencing Center for Infectious Disease"/>
            <person name="Wu L."/>
            <person name="Ma J."/>
        </authorList>
    </citation>
    <scope>NUCLEOTIDE SEQUENCE [LARGE SCALE GENOMIC DNA]</scope>
    <source>
        <strain evidence="5">2902at01</strain>
    </source>
</reference>
<keyword evidence="1" id="KW-0560">Oxidoreductase</keyword>
<gene>
    <name evidence="4" type="ORF">ACFOX0_25060</name>
</gene>
<dbReference type="Pfam" id="PF22725">
    <property type="entry name" value="GFO_IDH_MocA_C3"/>
    <property type="match status" value="1"/>
</dbReference>